<proteinExistence type="predicted"/>
<dbReference type="InterPro" id="IPR050400">
    <property type="entry name" value="Bact_Cytoskel_RodZ"/>
</dbReference>
<dbReference type="SUPFAM" id="SSF47413">
    <property type="entry name" value="lambda repressor-like DNA-binding domains"/>
    <property type="match status" value="1"/>
</dbReference>
<evidence type="ECO:0000256" key="1">
    <source>
        <dbReference type="SAM" id="MobiDB-lite"/>
    </source>
</evidence>
<dbReference type="Pfam" id="PF13464">
    <property type="entry name" value="RodZ_C"/>
    <property type="match status" value="1"/>
</dbReference>
<organism evidence="4 5">
    <name type="scientific">Natronospira bacteriovora</name>
    <dbReference type="NCBI Taxonomy" id="3069753"/>
    <lineage>
        <taxon>Bacteria</taxon>
        <taxon>Pseudomonadati</taxon>
        <taxon>Pseudomonadota</taxon>
        <taxon>Gammaproteobacteria</taxon>
        <taxon>Natronospirales</taxon>
        <taxon>Natronospiraceae</taxon>
        <taxon>Natronospira</taxon>
    </lineage>
</organism>
<dbReference type="PROSITE" id="PS50943">
    <property type="entry name" value="HTH_CROC1"/>
    <property type="match status" value="1"/>
</dbReference>
<keyword evidence="2" id="KW-1133">Transmembrane helix</keyword>
<reference evidence="4 5" key="1">
    <citation type="submission" date="2023-08" db="EMBL/GenBank/DDBJ databases">
        <title>Whole-genome sequencing of halo(alkali)philic microorganisms from hypersaline lakes.</title>
        <authorList>
            <person name="Sorokin D.Y."/>
            <person name="Abbas B."/>
            <person name="Merkel A.Y."/>
        </authorList>
    </citation>
    <scope>NUCLEOTIDE SEQUENCE [LARGE SCALE GENOMIC DNA]</scope>
    <source>
        <strain evidence="4 5">AB-CW4</strain>
    </source>
</reference>
<accession>A0ABU0W4N0</accession>
<feature type="compositionally biased region" description="Basic and acidic residues" evidence="1">
    <location>
        <begin position="168"/>
        <end position="177"/>
    </location>
</feature>
<keyword evidence="2" id="KW-0472">Membrane</keyword>
<dbReference type="Gene3D" id="1.10.260.40">
    <property type="entry name" value="lambda repressor-like DNA-binding domains"/>
    <property type="match status" value="1"/>
</dbReference>
<dbReference type="Pfam" id="PF13413">
    <property type="entry name" value="HTH_25"/>
    <property type="match status" value="1"/>
</dbReference>
<dbReference type="RefSeq" id="WP_306727192.1">
    <property type="nucleotide sequence ID" value="NZ_JAVDDT010000001.1"/>
</dbReference>
<dbReference type="Proteomes" id="UP001239019">
    <property type="component" value="Unassembled WGS sequence"/>
</dbReference>
<dbReference type="EMBL" id="JAVDDT010000001">
    <property type="protein sequence ID" value="MDQ2068713.1"/>
    <property type="molecule type" value="Genomic_DNA"/>
</dbReference>
<comment type="caution">
    <text evidence="4">The sequence shown here is derived from an EMBL/GenBank/DDBJ whole genome shotgun (WGS) entry which is preliminary data.</text>
</comment>
<dbReference type="InterPro" id="IPR025194">
    <property type="entry name" value="RodZ-like_C"/>
</dbReference>
<dbReference type="CDD" id="cd00093">
    <property type="entry name" value="HTH_XRE"/>
    <property type="match status" value="1"/>
</dbReference>
<keyword evidence="5" id="KW-1185">Reference proteome</keyword>
<evidence type="ECO:0000259" key="3">
    <source>
        <dbReference type="PROSITE" id="PS50943"/>
    </source>
</evidence>
<evidence type="ECO:0000313" key="4">
    <source>
        <dbReference type="EMBL" id="MDQ2068713.1"/>
    </source>
</evidence>
<feature type="domain" description="HTH cro/C1-type" evidence="3">
    <location>
        <begin position="24"/>
        <end position="84"/>
    </location>
</feature>
<sequence>MTDEPTRNDRADQDEQPHGPGQRLREQRESLGLTLEQVAQELRILKGVLQALEENRYEVLEAPIFVRGHLRNYARLLDLPVDQIVAAYDATLPAHSTPELRLGRKGGPAMDAQTPAWVAPVAWLVVLTMLVMGGLWWYAGPHRETIAIDQERPTPAVAEETVTQRQSSPRDEGDVEREVAEAAVTETEGASVDELADEPASLIDEGDAGRNDADPEPPVAREAAPETAEETDAVSRQAVAMPAEVDDVETVPAPIPPLEDVDPAERRILLLSLDDDSWLEIHDADDRQLYYGLAVQGEDVRVEGRAPISVFMGNAPAVTIQADGETVDFSARIRRDNTARIRVDAGNQGSPGQD</sequence>
<keyword evidence="2" id="KW-0812">Transmembrane</keyword>
<gene>
    <name evidence="4" type="ORF">RBH19_02345</name>
</gene>
<protein>
    <submittedName>
        <fullName evidence="4">DUF4115 domain-containing protein</fullName>
    </submittedName>
</protein>
<evidence type="ECO:0000256" key="2">
    <source>
        <dbReference type="SAM" id="Phobius"/>
    </source>
</evidence>
<dbReference type="PANTHER" id="PTHR34475:SF1">
    <property type="entry name" value="CYTOSKELETON PROTEIN RODZ"/>
    <property type="match status" value="1"/>
</dbReference>
<name>A0ABU0W4N0_9GAMM</name>
<feature type="region of interest" description="Disordered" evidence="1">
    <location>
        <begin position="1"/>
        <end position="24"/>
    </location>
</feature>
<evidence type="ECO:0000313" key="5">
    <source>
        <dbReference type="Proteomes" id="UP001239019"/>
    </source>
</evidence>
<dbReference type="PANTHER" id="PTHR34475">
    <property type="match status" value="1"/>
</dbReference>
<feature type="transmembrane region" description="Helical" evidence="2">
    <location>
        <begin position="117"/>
        <end position="139"/>
    </location>
</feature>
<dbReference type="SMART" id="SM00530">
    <property type="entry name" value="HTH_XRE"/>
    <property type="match status" value="1"/>
</dbReference>
<feature type="region of interest" description="Disordered" evidence="1">
    <location>
        <begin position="203"/>
        <end position="232"/>
    </location>
</feature>
<dbReference type="InterPro" id="IPR010982">
    <property type="entry name" value="Lambda_DNA-bd_dom_sf"/>
</dbReference>
<dbReference type="InterPro" id="IPR001387">
    <property type="entry name" value="Cro/C1-type_HTH"/>
</dbReference>
<feature type="region of interest" description="Disordered" evidence="1">
    <location>
        <begin position="149"/>
        <end position="177"/>
    </location>
</feature>